<evidence type="ECO:0000313" key="4">
    <source>
        <dbReference type="EMBL" id="MBF5052066.1"/>
    </source>
</evidence>
<dbReference type="SUPFAM" id="SSF51905">
    <property type="entry name" value="FAD/NAD(P)-binding domain"/>
    <property type="match status" value="1"/>
</dbReference>
<name>A0ABS0AD51_9GAMM</name>
<protein>
    <submittedName>
        <fullName evidence="4">Monooxygenase flavin-binding family protein</fullName>
    </submittedName>
</protein>
<keyword evidence="3" id="KW-0560">Oxidoreductase</keyword>
<sequence>MNSRAKVYQYARPVKVAIVGGGFGGLCMAIKLREAGIEDFVLLEKAEQVGGTWRDNSYPGCACDVQSHMYSFSFEGNPDWSARYSGWKEIQDYILRTTEKHGIQEKTRFNAEVCGAHFDQDKALWTLDLKDGSQVVCQHWVLASGPLHVPQIPNFPGLDRFKGKVFHSSQWDHDYDLTGKKVVSVGTGASAIQYVPQIAPEVERLTVVQRTPGWIIPRDERTYSKLTKTLFRRFPLLRKLHRVRLYWSNESRVVPIFHPRLAGLLEKVVKQFIRFQVKDKETARKLTPSYTLGCKRIMISNRYYPTFNRDNVELFTEGVKEVRENSIVFTDGSEREMDCLILGTGFIVDPRIYMKDFPITGLDGRKLQDDWADASEAYLGITVAGYPNMFQMVGPNTGLGHNSIIFMIECQAEYIRDAIQKLDAKGGDYLDVKRAEMDAFNDKLQEDVAGTVWQQGGCSSWYQQADGKNVAIWPYSTWRYWLKTRRVEDGVYHWEKVRQAQKAAS</sequence>
<accession>A0ABS0AD51</accession>
<dbReference type="InterPro" id="IPR036188">
    <property type="entry name" value="FAD/NAD-bd_sf"/>
</dbReference>
<organism evidence="4 5">
    <name type="scientific">Alloalcanivorax venustensis ISO4</name>
    <dbReference type="NCBI Taxonomy" id="1177184"/>
    <lineage>
        <taxon>Bacteria</taxon>
        <taxon>Pseudomonadati</taxon>
        <taxon>Pseudomonadota</taxon>
        <taxon>Gammaproteobacteria</taxon>
        <taxon>Oceanospirillales</taxon>
        <taxon>Alcanivoracaceae</taxon>
        <taxon>Alloalcanivorax</taxon>
    </lineage>
</organism>
<comment type="caution">
    <text evidence="4">The sequence shown here is derived from an EMBL/GenBank/DDBJ whole genome shotgun (WGS) entry which is preliminary data.</text>
</comment>
<evidence type="ECO:0000256" key="2">
    <source>
        <dbReference type="ARBA" id="ARBA00022827"/>
    </source>
</evidence>
<dbReference type="Gene3D" id="3.50.50.60">
    <property type="entry name" value="FAD/NAD(P)-binding domain"/>
    <property type="match status" value="2"/>
</dbReference>
<dbReference type="Pfam" id="PF00743">
    <property type="entry name" value="FMO-like"/>
    <property type="match status" value="1"/>
</dbReference>
<keyword evidence="1" id="KW-0285">Flavoprotein</keyword>
<evidence type="ECO:0000256" key="1">
    <source>
        <dbReference type="ARBA" id="ARBA00022630"/>
    </source>
</evidence>
<dbReference type="PANTHER" id="PTHR42877">
    <property type="entry name" value="L-ORNITHINE N(5)-MONOOXYGENASE-RELATED"/>
    <property type="match status" value="1"/>
</dbReference>
<evidence type="ECO:0000256" key="3">
    <source>
        <dbReference type="ARBA" id="ARBA00023002"/>
    </source>
</evidence>
<dbReference type="InterPro" id="IPR020946">
    <property type="entry name" value="Flavin_mOase-like"/>
</dbReference>
<proteinExistence type="predicted"/>
<dbReference type="PANTHER" id="PTHR42877:SF4">
    <property type="entry name" value="FAD_NAD(P)-BINDING DOMAIN-CONTAINING PROTEIN-RELATED"/>
    <property type="match status" value="1"/>
</dbReference>
<dbReference type="GO" id="GO:0004497">
    <property type="term" value="F:monooxygenase activity"/>
    <property type="evidence" value="ECO:0007669"/>
    <property type="project" value="UniProtKB-KW"/>
</dbReference>
<gene>
    <name evidence="4" type="ORF">ISO4_00668</name>
</gene>
<keyword evidence="2" id="KW-0274">FAD</keyword>
<evidence type="ECO:0000313" key="5">
    <source>
        <dbReference type="Proteomes" id="UP000644441"/>
    </source>
</evidence>
<dbReference type="RefSeq" id="WP_194855157.1">
    <property type="nucleotide sequence ID" value="NZ_ARXR01000004.1"/>
</dbReference>
<dbReference type="Proteomes" id="UP000644441">
    <property type="component" value="Unassembled WGS sequence"/>
</dbReference>
<keyword evidence="5" id="KW-1185">Reference proteome</keyword>
<reference evidence="4 5" key="1">
    <citation type="submission" date="2012-09" db="EMBL/GenBank/DDBJ databases">
        <title>Genome Sequence of alkane-degrading Bacterium Alcanivorax venustensis ISO4.</title>
        <authorList>
            <person name="Lai Q."/>
            <person name="Shao Z."/>
        </authorList>
    </citation>
    <scope>NUCLEOTIDE SEQUENCE [LARGE SCALE GENOMIC DNA]</scope>
    <source>
        <strain evidence="4 5">ISO4</strain>
    </source>
</reference>
<dbReference type="InterPro" id="IPR051209">
    <property type="entry name" value="FAD-bind_Monooxygenase_sf"/>
</dbReference>
<dbReference type="EMBL" id="ARXR01000004">
    <property type="protein sequence ID" value="MBF5052066.1"/>
    <property type="molecule type" value="Genomic_DNA"/>
</dbReference>
<keyword evidence="4" id="KW-0503">Monooxygenase</keyword>